<dbReference type="AlphaFoldDB" id="A0A0H2LPK3"/>
<sequence length="105" mass="11166">MSITAIESVLQQMRATALQSGIAQPAAEAAQPGGFAAELRRSLDNISTAQTKAYGQAEDFEMGKPGVALNDVMVDLQKANVAFQTGLQVRNRLVAAYQEVMNLPA</sequence>
<proteinExistence type="inferred from homology"/>
<evidence type="ECO:0000313" key="7">
    <source>
        <dbReference type="Proteomes" id="UP000035170"/>
    </source>
</evidence>
<accession>A0A0H2LPK3</accession>
<comment type="caution">
    <text evidence="6">The sequence shown here is derived from an EMBL/GenBank/DDBJ whole genome shotgun (WGS) entry which is preliminary data.</text>
</comment>
<dbReference type="PANTHER" id="PTHR34653">
    <property type="match status" value="1"/>
</dbReference>
<evidence type="ECO:0000256" key="2">
    <source>
        <dbReference type="ARBA" id="ARBA00009272"/>
    </source>
</evidence>
<dbReference type="GO" id="GO:0009425">
    <property type="term" value="C:bacterial-type flagellum basal body"/>
    <property type="evidence" value="ECO:0007669"/>
    <property type="project" value="UniProtKB-SubCell"/>
</dbReference>
<keyword evidence="6" id="KW-0966">Cell projection</keyword>
<evidence type="ECO:0000256" key="1">
    <source>
        <dbReference type="ARBA" id="ARBA00004117"/>
    </source>
</evidence>
<dbReference type="GO" id="GO:0071973">
    <property type="term" value="P:bacterial-type flagellum-dependent cell motility"/>
    <property type="evidence" value="ECO:0007669"/>
    <property type="project" value="InterPro"/>
</dbReference>
<keyword evidence="7" id="KW-1185">Reference proteome</keyword>
<dbReference type="PRINTS" id="PR01006">
    <property type="entry name" value="FLGHOOKFLIE"/>
</dbReference>
<name>A0A0H2LPK3_VARPD</name>
<dbReference type="Pfam" id="PF02049">
    <property type="entry name" value="FliE"/>
    <property type="match status" value="1"/>
</dbReference>
<evidence type="ECO:0000313" key="6">
    <source>
        <dbReference type="EMBL" id="KLN52253.1"/>
    </source>
</evidence>
<dbReference type="PANTHER" id="PTHR34653:SF1">
    <property type="entry name" value="FLAGELLAR HOOK-BASAL BODY COMPLEX PROTEIN FLIE"/>
    <property type="match status" value="1"/>
</dbReference>
<dbReference type="InterPro" id="IPR001624">
    <property type="entry name" value="FliE"/>
</dbReference>
<dbReference type="GO" id="GO:0003774">
    <property type="term" value="F:cytoskeletal motor activity"/>
    <property type="evidence" value="ECO:0007669"/>
    <property type="project" value="InterPro"/>
</dbReference>
<dbReference type="HAMAP" id="MF_00724">
    <property type="entry name" value="FliE"/>
    <property type="match status" value="1"/>
</dbReference>
<keyword evidence="3 4" id="KW-0975">Bacterial flagellum</keyword>
<reference evidence="6 7" key="1">
    <citation type="submission" date="2015-03" db="EMBL/GenBank/DDBJ databases">
        <title>Genome sequence of Variovorax paradoxus TBEA6.</title>
        <authorList>
            <person name="Poehlein A."/>
            <person name="Schuldes J."/>
            <person name="Wuebbeler J.H."/>
            <person name="Hiessl S."/>
            <person name="Steinbuechel A."/>
            <person name="Daniel R."/>
        </authorList>
    </citation>
    <scope>NUCLEOTIDE SEQUENCE [LARGE SCALE GENOMIC DNA]</scope>
    <source>
        <strain evidence="6 7">TBEA6</strain>
    </source>
</reference>
<dbReference type="RefSeq" id="WP_047787620.1">
    <property type="nucleotide sequence ID" value="NZ_JAUSXL010000002.1"/>
</dbReference>
<dbReference type="NCBIfam" id="TIGR00205">
    <property type="entry name" value="fliE"/>
    <property type="match status" value="1"/>
</dbReference>
<evidence type="ECO:0000256" key="5">
    <source>
        <dbReference type="NCBIfam" id="TIGR00205"/>
    </source>
</evidence>
<comment type="subcellular location">
    <subcellularLocation>
        <location evidence="1 4">Bacterial flagellum basal body</location>
    </subcellularLocation>
</comment>
<keyword evidence="6" id="KW-0969">Cilium</keyword>
<dbReference type="GO" id="GO:0005198">
    <property type="term" value="F:structural molecule activity"/>
    <property type="evidence" value="ECO:0007669"/>
    <property type="project" value="UniProtKB-UniRule"/>
</dbReference>
<dbReference type="Proteomes" id="UP000035170">
    <property type="component" value="Unassembled WGS sequence"/>
</dbReference>
<gene>
    <name evidence="4 6" type="primary">fliE</name>
    <name evidence="6" type="ORF">VPARA_66290</name>
</gene>
<evidence type="ECO:0000256" key="4">
    <source>
        <dbReference type="HAMAP-Rule" id="MF_00724"/>
    </source>
</evidence>
<protein>
    <recommendedName>
        <fullName evidence="4 5">Flagellar hook-basal body complex protein FliE</fullName>
    </recommendedName>
</protein>
<keyword evidence="6" id="KW-0282">Flagellum</keyword>
<dbReference type="EMBL" id="JZWI01000059">
    <property type="protein sequence ID" value="KLN52253.1"/>
    <property type="molecule type" value="Genomic_DNA"/>
</dbReference>
<dbReference type="PATRIC" id="fig|34073.19.peg.6832"/>
<organism evidence="6 7">
    <name type="scientific">Variovorax paradoxus</name>
    <dbReference type="NCBI Taxonomy" id="34073"/>
    <lineage>
        <taxon>Bacteria</taxon>
        <taxon>Pseudomonadati</taxon>
        <taxon>Pseudomonadota</taxon>
        <taxon>Betaproteobacteria</taxon>
        <taxon>Burkholderiales</taxon>
        <taxon>Comamonadaceae</taxon>
        <taxon>Variovorax</taxon>
    </lineage>
</organism>
<comment type="similarity">
    <text evidence="2 4">Belongs to the FliE family.</text>
</comment>
<evidence type="ECO:0000256" key="3">
    <source>
        <dbReference type="ARBA" id="ARBA00023143"/>
    </source>
</evidence>